<dbReference type="Proteomes" id="UP001302321">
    <property type="component" value="Unassembled WGS sequence"/>
</dbReference>
<feature type="compositionally biased region" description="Low complexity" evidence="2">
    <location>
        <begin position="1744"/>
        <end position="1759"/>
    </location>
</feature>
<reference evidence="4" key="2">
    <citation type="submission" date="2023-05" db="EMBL/GenBank/DDBJ databases">
        <authorList>
            <consortium name="Lawrence Berkeley National Laboratory"/>
            <person name="Steindorff A."/>
            <person name="Hensen N."/>
            <person name="Bonometti L."/>
            <person name="Westerberg I."/>
            <person name="Brannstrom I.O."/>
            <person name="Guillou S."/>
            <person name="Cros-Aarteil S."/>
            <person name="Calhoun S."/>
            <person name="Haridas S."/>
            <person name="Kuo A."/>
            <person name="Mondo S."/>
            <person name="Pangilinan J."/>
            <person name="Riley R."/>
            <person name="Labutti K."/>
            <person name="Andreopoulos B."/>
            <person name="Lipzen A."/>
            <person name="Chen C."/>
            <person name="Yanf M."/>
            <person name="Daum C."/>
            <person name="Ng V."/>
            <person name="Clum A."/>
            <person name="Ohm R."/>
            <person name="Martin F."/>
            <person name="Silar P."/>
            <person name="Natvig D."/>
            <person name="Lalanne C."/>
            <person name="Gautier V."/>
            <person name="Ament-Velasquez S.L."/>
            <person name="Kruys A."/>
            <person name="Hutchinson M.I."/>
            <person name="Powell A.J."/>
            <person name="Barry K."/>
            <person name="Miller A.N."/>
            <person name="Grigoriev I.V."/>
            <person name="Debuchy R."/>
            <person name="Gladieux P."/>
            <person name="Thoren M.H."/>
            <person name="Johannesson H."/>
        </authorList>
    </citation>
    <scope>NUCLEOTIDE SEQUENCE</scope>
    <source>
        <strain evidence="4">CBS 892.96</strain>
    </source>
</reference>
<proteinExistence type="predicted"/>
<name>A0AAN6W9D9_9PEZI</name>
<feature type="compositionally biased region" description="Polar residues" evidence="2">
    <location>
        <begin position="198"/>
        <end position="220"/>
    </location>
</feature>
<feature type="compositionally biased region" description="Acidic residues" evidence="2">
    <location>
        <begin position="154"/>
        <end position="170"/>
    </location>
</feature>
<feature type="compositionally biased region" description="Low complexity" evidence="2">
    <location>
        <begin position="1652"/>
        <end position="1662"/>
    </location>
</feature>
<comment type="caution">
    <text evidence="4">The sequence shown here is derived from an EMBL/GenBank/DDBJ whole genome shotgun (WGS) entry which is preliminary data.</text>
</comment>
<dbReference type="Gene3D" id="2.40.50.40">
    <property type="match status" value="1"/>
</dbReference>
<feature type="compositionally biased region" description="Low complexity" evidence="2">
    <location>
        <begin position="1774"/>
        <end position="1802"/>
    </location>
</feature>
<evidence type="ECO:0000313" key="5">
    <source>
        <dbReference type="Proteomes" id="UP001302321"/>
    </source>
</evidence>
<protein>
    <recommendedName>
        <fullName evidence="3">Chromo domain-containing protein</fullName>
    </recommendedName>
</protein>
<feature type="compositionally biased region" description="Polar residues" evidence="2">
    <location>
        <begin position="291"/>
        <end position="312"/>
    </location>
</feature>
<evidence type="ECO:0000259" key="3">
    <source>
        <dbReference type="PROSITE" id="PS50013"/>
    </source>
</evidence>
<keyword evidence="5" id="KW-1185">Reference proteome</keyword>
<feature type="region of interest" description="Disordered" evidence="2">
    <location>
        <begin position="438"/>
        <end position="464"/>
    </location>
</feature>
<feature type="region of interest" description="Disordered" evidence="2">
    <location>
        <begin position="1605"/>
        <end position="1802"/>
    </location>
</feature>
<feature type="compositionally biased region" description="Low complexity" evidence="2">
    <location>
        <begin position="1679"/>
        <end position="1694"/>
    </location>
</feature>
<feature type="domain" description="Chromo" evidence="3">
    <location>
        <begin position="40"/>
        <end position="81"/>
    </location>
</feature>
<comment type="subunit">
    <text evidence="1">Component of the NuA4 histone acetyltransferase complex.</text>
</comment>
<organism evidence="4 5">
    <name type="scientific">Triangularia setosa</name>
    <dbReference type="NCBI Taxonomy" id="2587417"/>
    <lineage>
        <taxon>Eukaryota</taxon>
        <taxon>Fungi</taxon>
        <taxon>Dikarya</taxon>
        <taxon>Ascomycota</taxon>
        <taxon>Pezizomycotina</taxon>
        <taxon>Sordariomycetes</taxon>
        <taxon>Sordariomycetidae</taxon>
        <taxon>Sordariales</taxon>
        <taxon>Podosporaceae</taxon>
        <taxon>Triangularia</taxon>
    </lineage>
</organism>
<reference evidence="4" key="1">
    <citation type="journal article" date="2023" name="Mol. Phylogenet. Evol.">
        <title>Genome-scale phylogeny and comparative genomics of the fungal order Sordariales.</title>
        <authorList>
            <person name="Hensen N."/>
            <person name="Bonometti L."/>
            <person name="Westerberg I."/>
            <person name="Brannstrom I.O."/>
            <person name="Guillou S."/>
            <person name="Cros-Aarteil S."/>
            <person name="Calhoun S."/>
            <person name="Haridas S."/>
            <person name="Kuo A."/>
            <person name="Mondo S."/>
            <person name="Pangilinan J."/>
            <person name="Riley R."/>
            <person name="LaButti K."/>
            <person name="Andreopoulos B."/>
            <person name="Lipzen A."/>
            <person name="Chen C."/>
            <person name="Yan M."/>
            <person name="Daum C."/>
            <person name="Ng V."/>
            <person name="Clum A."/>
            <person name="Steindorff A."/>
            <person name="Ohm R.A."/>
            <person name="Martin F."/>
            <person name="Silar P."/>
            <person name="Natvig D.O."/>
            <person name="Lalanne C."/>
            <person name="Gautier V."/>
            <person name="Ament-Velasquez S.L."/>
            <person name="Kruys A."/>
            <person name="Hutchinson M.I."/>
            <person name="Powell A.J."/>
            <person name="Barry K."/>
            <person name="Miller A.N."/>
            <person name="Grigoriev I.V."/>
            <person name="Debuchy R."/>
            <person name="Gladieux P."/>
            <person name="Hiltunen Thoren M."/>
            <person name="Johannesson H."/>
        </authorList>
    </citation>
    <scope>NUCLEOTIDE SEQUENCE</scope>
    <source>
        <strain evidence="4">CBS 892.96</strain>
    </source>
</reference>
<dbReference type="InterPro" id="IPR016197">
    <property type="entry name" value="Chromo-like_dom_sf"/>
</dbReference>
<sequence length="1802" mass="199634">MFKNVAVESRPSRQEDDLAESDDDSISLTSTVPPDQDQEYVVETVLAERVDKYGIMRYLVQWDVTQFDPFWDSTWEPAKDLGDELRTQWAETKAKQEAGEMEPFDVDKHSKVQKRKACEQEKRHNRRNAKRARLGLPLTSHFPAPSLFSNYTSQDEDSSDEEASEGDEIVEVPALRSKTPKPRRTSSASIQKKGIAQPISTNTSISPTLSKVNKDSQTSLAGRPTKPAAISDPQASSSTKKRQATGPSATGYGGPARKPSKDEINGLSKSKTKESNLGSRGAATSIRVASGQKTITARRSTQKTVQSKTGNIFTGGKVRKQRGTIEEAMSNPTKDPKPFSNMHIGRVAQLRSRAREDIAPDPSQVALFPLTEGPAAARRMSKDTGQPVDLPEEDSLFVASYTMGLHSEPQHITAPTPAKQTGLAPVLTGLLPKASTGLTPTSAGISPRSTGLPPSSTILPAGSVDTAPISRAPLKKRKSVRWDDHENSIVEFREPDPMDVDDNSPVESNQAVACSQSFAPRPHTPPPILPPPEPQVTPITQGTTSSRKRVTFGKAESDSNPLQTIFTSLPAEPQDEWFANFLAADNLEFDHSCLATAVATAFNSMVKNALAFGGVVPDTDKHSLDNVASCLRVGMLGLLCARPEYSVLIYPTKCEEWNQVQLKGVSASSKTHVAESELQYYIFVPHEDCLAMLPQPECAPSKSTGLGKELPNRQAILQKFFSFDHKRLLPPRPSPAHHFFLAFPDSKLEVRLLLFHWLRACSPNCCIFSSEVPGSWHAFQAKLNSEKASGVVIVHELLAWALHRIPNLRYHLFSQDDRWWCLTEPMNTLPMYPSMTSLLEDEFVAPGHLQLTRLFPCGTAILLTPSFLVSEPTRALEIIDWFLTYFAKSTTCRLVTAWDIATYLRNLATEKEQERAKLLASPMATESTASLAILENLRGLSKDDCESRFSAAAKAFELDDLRRRKIPPVGDNEESATLVYAINSIDPNDEQSLVNWFGYWSTLRMDQFRHFYVLGSDDAMTAHGSARGEREIPVPKYTEFTINDPDIVMKATLELYHDRNMHAEQPMGICRVDGAHMATAATAPAGVYQALATYEVQSECFTRVDMHSLAAMLRDLGPPEWKSSIWILYGFPVSWNDSEMSDHFQDFTQAYNTIPTWFNWGHSWGGKSGTWRYNTYVAFFYTVADEWDPSNKPHDRRPKRHPWLVFYRPRNAYRKPWEKAELIIWDPAAPRKFGDREPTEGELTFMQRQVIKYVREHGPEKNYSSELDSVWLGGYKIPDECCSLYDIDVVALFLQFIGHESKFREFVPAPSVVMEKPDSGYRRVRLSTELSREQVYDGEMGDVAMDIEKPGASDEEVVRIIFHPPRATGRPVSEAGPSKCRNRLFEEARLWCNKHGQRSQQMRYQFRPTTEWYKEQEEEGRGFSHMADSEPSIPPWPAWAEPSGSIGENAPKNQPSAQLQLSVYGQSPLAGLQTFINACDEQSSTPPLSLQEPPTRGLSTPVFTPLGMPIPMRLINKSSIPSKSILKNSGTPQPTAAMGEVQLPVSDFQTAPSNTAFSRMRISSPPLVSRVLKKTIPTETRASEEKASTVVSVVGYCEKLFRKPDPVSQESNVASEEEDSPSLIPAPEFYQLKKRRTSETSSILVKGDETPSSASKALSSKARTLPSLAKAPASKLKVASSQSKATTSQARASTLPARTPTSQPKTPTSLVKNPTPRPQMASPTTGSTSRRIKSAVPPSRKASTTATIPITPEEATTIPPLRPSETKWRKSFVAPSLSSSSTPAPKTTTFTGKTTGTKARPC</sequence>
<gene>
    <name evidence="4" type="ORF">QBC36DRAFT_353429</name>
</gene>
<feature type="compositionally biased region" description="Basic residues" evidence="2">
    <location>
        <begin position="123"/>
        <end position="133"/>
    </location>
</feature>
<dbReference type="EMBL" id="MU866214">
    <property type="protein sequence ID" value="KAK4175937.1"/>
    <property type="molecule type" value="Genomic_DNA"/>
</dbReference>
<feature type="compositionally biased region" description="Basic and acidic residues" evidence="2">
    <location>
        <begin position="105"/>
        <end position="122"/>
    </location>
</feature>
<dbReference type="InterPro" id="IPR000953">
    <property type="entry name" value="Chromo/chromo_shadow_dom"/>
</dbReference>
<evidence type="ECO:0000256" key="2">
    <source>
        <dbReference type="SAM" id="MobiDB-lite"/>
    </source>
</evidence>
<feature type="region of interest" description="Disordered" evidence="2">
    <location>
        <begin position="92"/>
        <end position="313"/>
    </location>
</feature>
<dbReference type="PROSITE" id="PS50013">
    <property type="entry name" value="CHROMO_2"/>
    <property type="match status" value="1"/>
</dbReference>
<evidence type="ECO:0000313" key="4">
    <source>
        <dbReference type="EMBL" id="KAK4175937.1"/>
    </source>
</evidence>
<feature type="compositionally biased region" description="Polar residues" evidence="2">
    <location>
        <begin position="1699"/>
        <end position="1712"/>
    </location>
</feature>
<feature type="compositionally biased region" description="Polar residues" evidence="2">
    <location>
        <begin position="438"/>
        <end position="458"/>
    </location>
</feature>
<accession>A0AAN6W9D9</accession>
<feature type="region of interest" description="Disordered" evidence="2">
    <location>
        <begin position="516"/>
        <end position="554"/>
    </location>
</feature>
<feature type="compositionally biased region" description="Pro residues" evidence="2">
    <location>
        <begin position="522"/>
        <end position="535"/>
    </location>
</feature>
<evidence type="ECO:0000256" key="1">
    <source>
        <dbReference type="ARBA" id="ARBA00011353"/>
    </source>
</evidence>
<dbReference type="GO" id="GO:0006338">
    <property type="term" value="P:chromatin remodeling"/>
    <property type="evidence" value="ECO:0007669"/>
    <property type="project" value="UniProtKB-ARBA"/>
</dbReference>
<feature type="region of interest" description="Disordered" evidence="2">
    <location>
        <begin position="1"/>
        <end position="34"/>
    </location>
</feature>
<dbReference type="SUPFAM" id="SSF54160">
    <property type="entry name" value="Chromo domain-like"/>
    <property type="match status" value="1"/>
</dbReference>